<proteinExistence type="inferred from homology"/>
<protein>
    <submittedName>
        <fullName evidence="3">ARP8 protein</fullName>
    </submittedName>
</protein>
<feature type="compositionally biased region" description="Acidic residues" evidence="2">
    <location>
        <begin position="130"/>
        <end position="145"/>
    </location>
</feature>
<feature type="compositionally biased region" description="Polar residues" evidence="2">
    <location>
        <begin position="1"/>
        <end position="12"/>
    </location>
</feature>
<organism evidence="3 4">
    <name type="scientific">Cyberlindnera jadinii (strain ATCC 18201 / CBS 1600 / BCRC 20928 / JCM 3617 / NBRC 0987 / NRRL Y-1542)</name>
    <name type="common">Torula yeast</name>
    <name type="synonym">Candida utilis</name>
    <dbReference type="NCBI Taxonomy" id="983966"/>
    <lineage>
        <taxon>Eukaryota</taxon>
        <taxon>Fungi</taxon>
        <taxon>Dikarya</taxon>
        <taxon>Ascomycota</taxon>
        <taxon>Saccharomycotina</taxon>
        <taxon>Saccharomycetes</taxon>
        <taxon>Phaffomycetales</taxon>
        <taxon>Phaffomycetaceae</taxon>
        <taxon>Cyberlindnera</taxon>
    </lineage>
</organism>
<dbReference type="Gene3D" id="3.30.420.40">
    <property type="match status" value="1"/>
</dbReference>
<dbReference type="AlphaFoldDB" id="A0A0H5CA97"/>
<dbReference type="Proteomes" id="UP000038830">
    <property type="component" value="Unassembled WGS sequence"/>
</dbReference>
<dbReference type="SMART" id="SM00268">
    <property type="entry name" value="ACTIN"/>
    <property type="match status" value="1"/>
</dbReference>
<dbReference type="InterPro" id="IPR043129">
    <property type="entry name" value="ATPase_NBD"/>
</dbReference>
<feature type="compositionally biased region" description="Low complexity" evidence="2">
    <location>
        <begin position="27"/>
        <end position="38"/>
    </location>
</feature>
<reference evidence="4" key="1">
    <citation type="journal article" date="2015" name="J. Biotechnol.">
        <title>The structure of the Cyberlindnera jadinii genome and its relation to Candida utilis analyzed by the occurrence of single nucleotide polymorphisms.</title>
        <authorList>
            <person name="Rupp O."/>
            <person name="Brinkrolf K."/>
            <person name="Buerth C."/>
            <person name="Kunigo M."/>
            <person name="Schneider J."/>
            <person name="Jaenicke S."/>
            <person name="Goesmann A."/>
            <person name="Puehler A."/>
            <person name="Jaeger K.-E."/>
            <person name="Ernst J.F."/>
        </authorList>
    </citation>
    <scope>NUCLEOTIDE SEQUENCE [LARGE SCALE GENOMIC DNA]</scope>
    <source>
        <strain evidence="4">ATCC 18201 / CBS 1600 / BCRC 20928 / JCM 3617 / NBRC 0987 / NRRL Y-1542</strain>
    </source>
</reference>
<feature type="region of interest" description="Disordered" evidence="2">
    <location>
        <begin position="117"/>
        <end position="145"/>
    </location>
</feature>
<evidence type="ECO:0000256" key="1">
    <source>
        <dbReference type="RuleBase" id="RU000487"/>
    </source>
</evidence>
<name>A0A0H5CA97_CYBJN</name>
<evidence type="ECO:0000256" key="2">
    <source>
        <dbReference type="SAM" id="MobiDB-lite"/>
    </source>
</evidence>
<dbReference type="Gene3D" id="3.90.640.10">
    <property type="entry name" value="Actin, Chain A, domain 4"/>
    <property type="match status" value="1"/>
</dbReference>
<dbReference type="Gene3D" id="3.30.420.580">
    <property type="match status" value="1"/>
</dbReference>
<feature type="region of interest" description="Disordered" evidence="2">
    <location>
        <begin position="1"/>
        <end position="45"/>
    </location>
</feature>
<sequence>MSDTPVPSSPTESPRDSPVPSAKKKQQSNANSSAASKKISAEALERRRAGRIKAAETMAAKIKKSGIERRDNKVKYSVFENVSVINQKNYFTDYLKKDDQVYVLRERKLLRQSVMAANKANKQGTSTPALDDDEEEDQDDEEDSVIDERAGQRTVVIHPGSKNIRIGLASDVYPKSFPFVLGIPGKPEPNPLTTHELDETEQEEYDTNRKLLTRDFKERMKYYKRRVIPNSNEITSNFNKKVKPEIIPEHNDVHKVEFIKPGKDTKYLIGEDALRMDSPDYKLRYPLLTNGRFNENAYNSFQENIGEIQLFLSQVLEKSFEITAVKQYKTVLIVPDLYDRIYVESFIALLLQMGFQGVAVIQESLAATYGAGVSSACVIDIGAQTTKVSCIDEGLVIPDSRAVVQYGGDDITRLFYKLLKEAQFPASMDENFPFEWTEMEQLKEKFITFQDANITVQLYNFMKRYPNKLSEKYEFKVFDEVILSPLALFFPKCFNKLKDWKDHRLSESQSFDIYTCEPDNPKSLTQLNVVDESLYADDDDKEVLDKLIQQLNPDAGADSDYPTMAPLEKLIIQSITNACRSLEDFTKSKVFYSNLLIVGGSSKIEALDFVLTDRINIWRPKLLALQQLPDFLKQVEQLINDFNKTNEMSKLTTEEEIEPLQKKIDTLVERELTKFLDNVNASLSPVEVLPAPRDIDPSVLTWKGGSVFARLKLIEELWVTETDWDLLGSRVLQHKTLWNY</sequence>
<dbReference type="EMBL" id="CDQK01000001">
    <property type="protein sequence ID" value="CEP20264.1"/>
    <property type="molecule type" value="Genomic_DNA"/>
</dbReference>
<evidence type="ECO:0000313" key="4">
    <source>
        <dbReference type="Proteomes" id="UP000038830"/>
    </source>
</evidence>
<dbReference type="Pfam" id="PF00022">
    <property type="entry name" value="Actin"/>
    <property type="match status" value="1"/>
</dbReference>
<comment type="similarity">
    <text evidence="1">Belongs to the actin family.</text>
</comment>
<dbReference type="InterPro" id="IPR004000">
    <property type="entry name" value="Actin"/>
</dbReference>
<dbReference type="PANTHER" id="PTHR11937">
    <property type="entry name" value="ACTIN"/>
    <property type="match status" value="1"/>
</dbReference>
<gene>
    <name evidence="3" type="primary">ARP8</name>
    <name evidence="3" type="ORF">BN1211_0064</name>
</gene>
<accession>A0A0H5CA97</accession>
<dbReference type="CDD" id="cd10206">
    <property type="entry name" value="ASKHA_NBD_Arp8-like"/>
    <property type="match status" value="1"/>
</dbReference>
<evidence type="ECO:0000313" key="3">
    <source>
        <dbReference type="EMBL" id="CEP20264.1"/>
    </source>
</evidence>
<dbReference type="SUPFAM" id="SSF53067">
    <property type="entry name" value="Actin-like ATPase domain"/>
    <property type="match status" value="2"/>
</dbReference>